<organism evidence="2 3">
    <name type="scientific">Parascaris equorum</name>
    <name type="common">Equine roundworm</name>
    <dbReference type="NCBI Taxonomy" id="6256"/>
    <lineage>
        <taxon>Eukaryota</taxon>
        <taxon>Metazoa</taxon>
        <taxon>Ecdysozoa</taxon>
        <taxon>Nematoda</taxon>
        <taxon>Chromadorea</taxon>
        <taxon>Rhabditida</taxon>
        <taxon>Spirurina</taxon>
        <taxon>Ascaridomorpha</taxon>
        <taxon>Ascaridoidea</taxon>
        <taxon>Ascarididae</taxon>
        <taxon>Parascaris</taxon>
    </lineage>
</organism>
<proteinExistence type="predicted"/>
<sequence>LLNWCFQTASLKRRGPSQCSSTAGRFISPVLDYLITGFNVTSVKVIVEKDYSWPSMLGADDKMAFTCETRSTIEEILVSVLSFFLDPAQVELHNGRLPIDEYGLKIGKTTARPYRVSQSTEPWSADDELPSRSHHSHK</sequence>
<dbReference type="Proteomes" id="UP000887564">
    <property type="component" value="Unplaced"/>
</dbReference>
<evidence type="ECO:0000313" key="2">
    <source>
        <dbReference type="Proteomes" id="UP000887564"/>
    </source>
</evidence>
<dbReference type="AlphaFoldDB" id="A0A914RML7"/>
<keyword evidence="2" id="KW-1185">Reference proteome</keyword>
<feature type="region of interest" description="Disordered" evidence="1">
    <location>
        <begin position="113"/>
        <end position="138"/>
    </location>
</feature>
<reference evidence="3" key="1">
    <citation type="submission" date="2022-11" db="UniProtKB">
        <authorList>
            <consortium name="WormBaseParasite"/>
        </authorList>
    </citation>
    <scope>IDENTIFICATION</scope>
</reference>
<dbReference type="WBParaSite" id="PEQ_0000605701-mRNA-1">
    <property type="protein sequence ID" value="PEQ_0000605701-mRNA-1"/>
    <property type="gene ID" value="PEQ_0000605701"/>
</dbReference>
<protein>
    <submittedName>
        <fullName evidence="3">Uncharacterized protein</fullName>
    </submittedName>
</protein>
<evidence type="ECO:0000313" key="3">
    <source>
        <dbReference type="WBParaSite" id="PEQ_0000605701-mRNA-1"/>
    </source>
</evidence>
<name>A0A914RML7_PAREQ</name>
<evidence type="ECO:0000256" key="1">
    <source>
        <dbReference type="SAM" id="MobiDB-lite"/>
    </source>
</evidence>
<accession>A0A914RML7</accession>